<evidence type="ECO:0008006" key="4">
    <source>
        <dbReference type="Google" id="ProtNLM"/>
    </source>
</evidence>
<comment type="caution">
    <text evidence="2">The sequence shown here is derived from an EMBL/GenBank/DDBJ whole genome shotgun (WGS) entry which is preliminary data.</text>
</comment>
<evidence type="ECO:0000313" key="3">
    <source>
        <dbReference type="Proteomes" id="UP000054937"/>
    </source>
</evidence>
<dbReference type="AlphaFoldDB" id="A0A0V0QKE2"/>
<reference evidence="2 3" key="1">
    <citation type="journal article" date="2015" name="Sci. Rep.">
        <title>Genome of the facultative scuticociliatosis pathogen Pseudocohnilembus persalinus provides insight into its virulence through horizontal gene transfer.</title>
        <authorList>
            <person name="Xiong J."/>
            <person name="Wang G."/>
            <person name="Cheng J."/>
            <person name="Tian M."/>
            <person name="Pan X."/>
            <person name="Warren A."/>
            <person name="Jiang C."/>
            <person name="Yuan D."/>
            <person name="Miao W."/>
        </authorList>
    </citation>
    <scope>NUCLEOTIDE SEQUENCE [LARGE SCALE GENOMIC DNA]</scope>
    <source>
        <strain evidence="2">36N120E</strain>
    </source>
</reference>
<keyword evidence="1" id="KW-0472">Membrane</keyword>
<protein>
    <recommendedName>
        <fullName evidence="4">Transmembrane protein</fullName>
    </recommendedName>
</protein>
<sequence length="130" mass="15646">MQESCNKKPQKTNQKQIKDEKITTQKFWKNEIFINIIKLIGYYFDLVTDFLFIYEKYLDIRQKQLNNPTATGLMNTLIILCIHFSIERYKVFKYLCSIQGETIQREQQLDQQSVFVSQIGDYSDFKNLFY</sequence>
<name>A0A0V0QKE2_PSEPJ</name>
<dbReference type="EMBL" id="LDAU01000152">
    <property type="protein sequence ID" value="KRX02777.1"/>
    <property type="molecule type" value="Genomic_DNA"/>
</dbReference>
<keyword evidence="3" id="KW-1185">Reference proteome</keyword>
<evidence type="ECO:0000313" key="2">
    <source>
        <dbReference type="EMBL" id="KRX02777.1"/>
    </source>
</evidence>
<keyword evidence="1" id="KW-0812">Transmembrane</keyword>
<dbReference type="InParanoid" id="A0A0V0QKE2"/>
<proteinExistence type="predicted"/>
<accession>A0A0V0QKE2</accession>
<feature type="transmembrane region" description="Helical" evidence="1">
    <location>
        <begin position="32"/>
        <end position="54"/>
    </location>
</feature>
<evidence type="ECO:0000256" key="1">
    <source>
        <dbReference type="SAM" id="Phobius"/>
    </source>
</evidence>
<keyword evidence="1" id="KW-1133">Transmembrane helix</keyword>
<dbReference type="Proteomes" id="UP000054937">
    <property type="component" value="Unassembled WGS sequence"/>
</dbReference>
<gene>
    <name evidence="2" type="ORF">PPERSA_02267</name>
</gene>
<organism evidence="2 3">
    <name type="scientific">Pseudocohnilembus persalinus</name>
    <name type="common">Ciliate</name>
    <dbReference type="NCBI Taxonomy" id="266149"/>
    <lineage>
        <taxon>Eukaryota</taxon>
        <taxon>Sar</taxon>
        <taxon>Alveolata</taxon>
        <taxon>Ciliophora</taxon>
        <taxon>Intramacronucleata</taxon>
        <taxon>Oligohymenophorea</taxon>
        <taxon>Scuticociliatia</taxon>
        <taxon>Philasterida</taxon>
        <taxon>Pseudocohnilembidae</taxon>
        <taxon>Pseudocohnilembus</taxon>
    </lineage>
</organism>